<comment type="caution">
    <text evidence="1">The sequence shown here is derived from an EMBL/GenBank/DDBJ whole genome shotgun (WGS) entry which is preliminary data.</text>
</comment>
<sequence>MANDLLTHDGRNGSVTRVYRHDAESLYWVLIWILGRFRNGNLIDEPSFKEWKNATWQKIPFKREEDIRKLERDATRRAEFFAGVDKHLRAPALFLRMLFDKASNQVREFTQQTDYFKTIEDDMGLTMEQAAELKGIEPKLEHYSSLSFIGEVFEDGFFGGSQEREKASALLRNKFVFDAAIEACSAPRSRY</sequence>
<dbReference type="Proteomes" id="UP000054988">
    <property type="component" value="Unassembled WGS sequence"/>
</dbReference>
<dbReference type="EMBL" id="LATX01001545">
    <property type="protein sequence ID" value="KTB40829.1"/>
    <property type="molecule type" value="Genomic_DNA"/>
</dbReference>
<evidence type="ECO:0000313" key="1">
    <source>
        <dbReference type="EMBL" id="KTB40829.1"/>
    </source>
</evidence>
<evidence type="ECO:0008006" key="3">
    <source>
        <dbReference type="Google" id="ProtNLM"/>
    </source>
</evidence>
<organism evidence="1 2">
    <name type="scientific">Moniliophthora roreri</name>
    <name type="common">Frosty pod rot fungus</name>
    <name type="synonym">Monilia roreri</name>
    <dbReference type="NCBI Taxonomy" id="221103"/>
    <lineage>
        <taxon>Eukaryota</taxon>
        <taxon>Fungi</taxon>
        <taxon>Dikarya</taxon>
        <taxon>Basidiomycota</taxon>
        <taxon>Agaricomycotina</taxon>
        <taxon>Agaricomycetes</taxon>
        <taxon>Agaricomycetidae</taxon>
        <taxon>Agaricales</taxon>
        <taxon>Marasmiineae</taxon>
        <taxon>Marasmiaceae</taxon>
        <taxon>Moniliophthora</taxon>
    </lineage>
</organism>
<reference evidence="1 2" key="1">
    <citation type="submission" date="2015-12" db="EMBL/GenBank/DDBJ databases">
        <title>Draft genome sequence of Moniliophthora roreri, the causal agent of frosty pod rot of cacao.</title>
        <authorList>
            <person name="Aime M.C."/>
            <person name="Diaz-Valderrama J.R."/>
            <person name="Kijpornyongpan T."/>
            <person name="Phillips-Mora W."/>
        </authorList>
    </citation>
    <scope>NUCLEOTIDE SEQUENCE [LARGE SCALE GENOMIC DNA]</scope>
    <source>
        <strain evidence="1 2">MCA 2952</strain>
    </source>
</reference>
<protein>
    <recommendedName>
        <fullName evidence="3">Fungal-type protein kinase domain-containing protein</fullName>
    </recommendedName>
</protein>
<dbReference type="AlphaFoldDB" id="A0A0W0FWZ0"/>
<accession>A0A0W0FWZ0</accession>
<evidence type="ECO:0000313" key="2">
    <source>
        <dbReference type="Proteomes" id="UP000054988"/>
    </source>
</evidence>
<name>A0A0W0FWZ0_MONRR</name>
<gene>
    <name evidence="1" type="ORF">WG66_6594</name>
</gene>
<proteinExistence type="predicted"/>